<dbReference type="InterPro" id="IPR009057">
    <property type="entry name" value="Homeodomain-like_sf"/>
</dbReference>
<dbReference type="EMBL" id="CP071090">
    <property type="protein sequence ID" value="QSQ18936.1"/>
    <property type="molecule type" value="Genomic_DNA"/>
</dbReference>
<dbReference type="InterPro" id="IPR041485">
    <property type="entry name" value="TetR_C_36"/>
</dbReference>
<evidence type="ECO:0000313" key="4">
    <source>
        <dbReference type="Proteomes" id="UP000662747"/>
    </source>
</evidence>
<evidence type="ECO:0000313" key="3">
    <source>
        <dbReference type="EMBL" id="QSQ18936.1"/>
    </source>
</evidence>
<organism evidence="3 4">
    <name type="scientific">Pyxidicoccus parkwayensis</name>
    <dbReference type="NCBI Taxonomy" id="2813578"/>
    <lineage>
        <taxon>Bacteria</taxon>
        <taxon>Pseudomonadati</taxon>
        <taxon>Myxococcota</taxon>
        <taxon>Myxococcia</taxon>
        <taxon>Myxococcales</taxon>
        <taxon>Cystobacterineae</taxon>
        <taxon>Myxococcaceae</taxon>
        <taxon>Pyxidicoccus</taxon>
    </lineage>
</organism>
<keyword evidence="4" id="KW-1185">Reference proteome</keyword>
<protein>
    <recommendedName>
        <fullName evidence="2">QsdR TetR regulatory C-terminal domain-containing protein</fullName>
    </recommendedName>
</protein>
<sequence>MKSPRAYTRRASSEAPERPSPPVRRSRAPVRATPLAQRLEVPSKATPQELFALALDWWKRGERFDIGRMAQAMGVSRATVFRWVGSRELLYGEVISSLFEAALATARKGARGEGPEFVADVTRRLFDLLVTDAPLRTFVQQDAEYAMRILMSRSSTVEQRCAASIRASLEEGVKQGHLRPVMDLDALAYVIIRIGESFLYRDAITGDPVDVESAITAIRILLTVEKQDVRWKGR</sequence>
<dbReference type="Pfam" id="PF18598">
    <property type="entry name" value="TetR_C_36"/>
    <property type="match status" value="1"/>
</dbReference>
<gene>
    <name evidence="3" type="ORF">JY651_26660</name>
</gene>
<dbReference type="InterPro" id="IPR036271">
    <property type="entry name" value="Tet_transcr_reg_TetR-rel_C_sf"/>
</dbReference>
<name>A0ABX7NKG2_9BACT</name>
<reference evidence="3 4" key="1">
    <citation type="submission" date="2021-02" db="EMBL/GenBank/DDBJ databases">
        <title>De Novo genome assembly of isolated myxobacteria.</title>
        <authorList>
            <person name="Stevens D.C."/>
        </authorList>
    </citation>
    <scope>NUCLEOTIDE SEQUENCE [LARGE SCALE GENOMIC DNA]</scope>
    <source>
        <strain evidence="4">SCPEA02</strain>
    </source>
</reference>
<evidence type="ECO:0000256" key="1">
    <source>
        <dbReference type="SAM" id="MobiDB-lite"/>
    </source>
</evidence>
<dbReference type="SUPFAM" id="SSF46689">
    <property type="entry name" value="Homeodomain-like"/>
    <property type="match status" value="1"/>
</dbReference>
<feature type="region of interest" description="Disordered" evidence="1">
    <location>
        <begin position="1"/>
        <end position="32"/>
    </location>
</feature>
<dbReference type="RefSeq" id="WP_206720524.1">
    <property type="nucleotide sequence ID" value="NZ_CP071090.1"/>
</dbReference>
<evidence type="ECO:0000259" key="2">
    <source>
        <dbReference type="Pfam" id="PF18598"/>
    </source>
</evidence>
<proteinExistence type="predicted"/>
<dbReference type="SUPFAM" id="SSF48498">
    <property type="entry name" value="Tetracyclin repressor-like, C-terminal domain"/>
    <property type="match status" value="1"/>
</dbReference>
<dbReference type="Gene3D" id="1.10.357.10">
    <property type="entry name" value="Tetracycline Repressor, domain 2"/>
    <property type="match status" value="1"/>
</dbReference>
<feature type="domain" description="QsdR TetR regulatory C-terminal" evidence="2">
    <location>
        <begin position="113"/>
        <end position="223"/>
    </location>
</feature>
<dbReference type="Proteomes" id="UP000662747">
    <property type="component" value="Chromosome"/>
</dbReference>
<accession>A0ABX7NKG2</accession>